<dbReference type="RefSeq" id="WP_268244382.1">
    <property type="nucleotide sequence ID" value="NZ_BMQL01000021.1"/>
</dbReference>
<dbReference type="CDD" id="cd01949">
    <property type="entry name" value="GGDEF"/>
    <property type="match status" value="1"/>
</dbReference>
<dbReference type="Proteomes" id="UP000603865">
    <property type="component" value="Unassembled WGS sequence"/>
</dbReference>
<gene>
    <name evidence="3" type="ORF">GCM10008957_33550</name>
</gene>
<evidence type="ECO:0000256" key="1">
    <source>
        <dbReference type="SAM" id="Phobius"/>
    </source>
</evidence>
<dbReference type="NCBIfam" id="TIGR00254">
    <property type="entry name" value="GGDEF"/>
    <property type="match status" value="1"/>
</dbReference>
<dbReference type="GO" id="GO:0005886">
    <property type="term" value="C:plasma membrane"/>
    <property type="evidence" value="ECO:0007669"/>
    <property type="project" value="UniProtKB-SubCell"/>
</dbReference>
<evidence type="ECO:0000259" key="2">
    <source>
        <dbReference type="PROSITE" id="PS50887"/>
    </source>
</evidence>
<feature type="transmembrane region" description="Helical" evidence="1">
    <location>
        <begin position="6"/>
        <end position="29"/>
    </location>
</feature>
<dbReference type="PANTHER" id="PTHR45138:SF9">
    <property type="entry name" value="DIGUANYLATE CYCLASE DGCM-RELATED"/>
    <property type="match status" value="1"/>
</dbReference>
<protein>
    <recommendedName>
        <fullName evidence="2">GGDEF domain-containing protein</fullName>
    </recommendedName>
</protein>
<dbReference type="GO" id="GO:0071555">
    <property type="term" value="P:cell wall organization"/>
    <property type="evidence" value="ECO:0007669"/>
    <property type="project" value="InterPro"/>
</dbReference>
<dbReference type="InterPro" id="IPR043128">
    <property type="entry name" value="Rev_trsase/Diguanyl_cyclase"/>
</dbReference>
<name>A0A918CDI7_9DEIO</name>
<feature type="transmembrane region" description="Helical" evidence="1">
    <location>
        <begin position="72"/>
        <end position="90"/>
    </location>
</feature>
<dbReference type="PANTHER" id="PTHR45138">
    <property type="entry name" value="REGULATORY COMPONENTS OF SENSORY TRANSDUCTION SYSTEM"/>
    <property type="match status" value="1"/>
</dbReference>
<dbReference type="PROSITE" id="PS50887">
    <property type="entry name" value="GGDEF"/>
    <property type="match status" value="1"/>
</dbReference>
<feature type="domain" description="GGDEF" evidence="2">
    <location>
        <begin position="131"/>
        <end position="262"/>
    </location>
</feature>
<sequence length="262" mass="28899">MAYRLYMGGVGAPAGMAGLLICVISASAFRSRFRRTVITWHDLWVPVVIFATTDLTMLLVPERGLQLFSAAYLPAVIAQSLGLLLVFAVLQSHFNVIGTTLEFEQLAYRDGLTGALNRRAFERDLKAQGEAPSHLLLLDLDHFKRINDQRGHPFGDRVLTQMSELLHDTVLDHGPVYRIGGEEFAVMIKTADPHGAVAVAERIRQRVETQLSSHVGATELPITVSIGLTPWLCSGGQTFRQADELLYSAKQNGRNRVMMAGM</sequence>
<evidence type="ECO:0000313" key="4">
    <source>
        <dbReference type="Proteomes" id="UP000603865"/>
    </source>
</evidence>
<dbReference type="SUPFAM" id="SSF55073">
    <property type="entry name" value="Nucleotide cyclase"/>
    <property type="match status" value="1"/>
</dbReference>
<dbReference type="Pfam" id="PF00990">
    <property type="entry name" value="GGDEF"/>
    <property type="match status" value="1"/>
</dbReference>
<dbReference type="FunFam" id="3.30.70.270:FF:000001">
    <property type="entry name" value="Diguanylate cyclase domain protein"/>
    <property type="match status" value="1"/>
</dbReference>
<dbReference type="GO" id="GO:0000155">
    <property type="term" value="F:phosphorelay sensor kinase activity"/>
    <property type="evidence" value="ECO:0007669"/>
    <property type="project" value="InterPro"/>
</dbReference>
<dbReference type="EMBL" id="BMQL01000021">
    <property type="protein sequence ID" value="GGR18067.1"/>
    <property type="molecule type" value="Genomic_DNA"/>
</dbReference>
<dbReference type="GO" id="GO:1902201">
    <property type="term" value="P:negative regulation of bacterial-type flagellum-dependent cell motility"/>
    <property type="evidence" value="ECO:0007669"/>
    <property type="project" value="TreeGrafter"/>
</dbReference>
<comment type="caution">
    <text evidence="3">The sequence shown here is derived from an EMBL/GenBank/DDBJ whole genome shotgun (WGS) entry which is preliminary data.</text>
</comment>
<keyword evidence="1" id="KW-1133">Transmembrane helix</keyword>
<organism evidence="3 4">
    <name type="scientific">Deinococcus ruber</name>
    <dbReference type="NCBI Taxonomy" id="1848197"/>
    <lineage>
        <taxon>Bacteria</taxon>
        <taxon>Thermotogati</taxon>
        <taxon>Deinococcota</taxon>
        <taxon>Deinococci</taxon>
        <taxon>Deinococcales</taxon>
        <taxon>Deinococcaceae</taxon>
        <taxon>Deinococcus</taxon>
    </lineage>
</organism>
<keyword evidence="4" id="KW-1185">Reference proteome</keyword>
<dbReference type="InterPro" id="IPR000160">
    <property type="entry name" value="GGDEF_dom"/>
</dbReference>
<reference evidence="3" key="1">
    <citation type="journal article" date="2014" name="Int. J. Syst. Evol. Microbiol.">
        <title>Complete genome sequence of Corynebacterium casei LMG S-19264T (=DSM 44701T), isolated from a smear-ripened cheese.</title>
        <authorList>
            <consortium name="US DOE Joint Genome Institute (JGI-PGF)"/>
            <person name="Walter F."/>
            <person name="Albersmeier A."/>
            <person name="Kalinowski J."/>
            <person name="Ruckert C."/>
        </authorList>
    </citation>
    <scope>NUCLEOTIDE SEQUENCE</scope>
    <source>
        <strain evidence="3">JCM 31311</strain>
    </source>
</reference>
<dbReference type="AlphaFoldDB" id="A0A918CDI7"/>
<dbReference type="InterPro" id="IPR029787">
    <property type="entry name" value="Nucleotide_cyclase"/>
</dbReference>
<proteinExistence type="predicted"/>
<accession>A0A918CDI7</accession>
<reference evidence="3" key="2">
    <citation type="submission" date="2020-09" db="EMBL/GenBank/DDBJ databases">
        <authorList>
            <person name="Sun Q."/>
            <person name="Ohkuma M."/>
        </authorList>
    </citation>
    <scope>NUCLEOTIDE SEQUENCE</scope>
    <source>
        <strain evidence="3">JCM 31311</strain>
    </source>
</reference>
<dbReference type="Gene3D" id="3.30.70.270">
    <property type="match status" value="1"/>
</dbReference>
<dbReference type="GO" id="GO:0043709">
    <property type="term" value="P:cell adhesion involved in single-species biofilm formation"/>
    <property type="evidence" value="ECO:0007669"/>
    <property type="project" value="TreeGrafter"/>
</dbReference>
<keyword evidence="1" id="KW-0812">Transmembrane</keyword>
<keyword evidence="1" id="KW-0472">Membrane</keyword>
<dbReference type="GO" id="GO:0052621">
    <property type="term" value="F:diguanylate cyclase activity"/>
    <property type="evidence" value="ECO:0007669"/>
    <property type="project" value="TreeGrafter"/>
</dbReference>
<dbReference type="InterPro" id="IPR050469">
    <property type="entry name" value="Diguanylate_Cyclase"/>
</dbReference>
<feature type="transmembrane region" description="Helical" evidence="1">
    <location>
        <begin position="41"/>
        <end position="60"/>
    </location>
</feature>
<dbReference type="SMART" id="SM00267">
    <property type="entry name" value="GGDEF"/>
    <property type="match status" value="1"/>
</dbReference>
<evidence type="ECO:0000313" key="3">
    <source>
        <dbReference type="EMBL" id="GGR18067.1"/>
    </source>
</evidence>